<dbReference type="GO" id="GO:0000145">
    <property type="term" value="C:exocyst"/>
    <property type="evidence" value="ECO:0007669"/>
    <property type="project" value="InterPro"/>
</dbReference>
<evidence type="ECO:0000256" key="6">
    <source>
        <dbReference type="ARBA" id="ARBA00022694"/>
    </source>
</evidence>
<dbReference type="InterPro" id="IPR046364">
    <property type="entry name" value="Exo70_C"/>
</dbReference>
<dbReference type="Gene3D" id="3.20.20.70">
    <property type="entry name" value="Aldolase class I"/>
    <property type="match status" value="1"/>
</dbReference>
<dbReference type="SUPFAM" id="SSF51395">
    <property type="entry name" value="FMN-linked oxidoreductases"/>
    <property type="match status" value="1"/>
</dbReference>
<dbReference type="PANTHER" id="PTHR11082">
    <property type="entry name" value="TRNA-DIHYDROURIDINE SYNTHASE"/>
    <property type="match status" value="1"/>
</dbReference>
<protein>
    <recommendedName>
        <fullName evidence="12">tRNA-dihydrouridine synthase</fullName>
    </recommendedName>
</protein>
<evidence type="ECO:0000256" key="4">
    <source>
        <dbReference type="ARBA" id="ARBA00022630"/>
    </source>
</evidence>
<dbReference type="InterPro" id="IPR018517">
    <property type="entry name" value="tRNA_hU_synthase_CS"/>
</dbReference>
<reference evidence="10" key="1">
    <citation type="submission" date="2024-06" db="EMBL/GenBank/DDBJ databases">
        <authorList>
            <person name="Liu X."/>
            <person name="Lenzi L."/>
            <person name="Haldenby T S."/>
            <person name="Uol C."/>
        </authorList>
    </citation>
    <scope>NUCLEOTIDE SEQUENCE</scope>
</reference>
<sequence length="1047" mass="118332">MSVPVDQIRSHLNELLNLQSQFSTLSAQSVDKFGKIIEAARVYQNRMDPLNHDMAQLQVLQKNIHSCHSQLSQIQAYRRTAREVESTIAQGPSQSLENYLKVMERIEKALTFFRENNVDDVEFAQLKAFYVLGMKNLNTEFGNILKQTFSPVNTEYLVKLAEQTSTEAEPVNLEQLEGASDHMLKSIQYLARWMNESHPMDASWSQIGPREGARGCLIRYQDYRREVVRQSLLKLYDYLKEQEAQGGTAPAQRSKVNSVAALPKCRPKRPPGFVWDVALRRQLNESETEDLNSEHYSIAVGALVKLMQNERRWLERVQLNTTLQENQVSLDMILKVSSNETLTTGSDLIRLMQRAQGRAEFHMILSLLLVLQKFSQVGVELVEALQGIDHIMSGFNNLVFRLLQQVGTTLEAYVEFLRQLPEHSGASKAQVPPDGTVHELTTNALMYLEHLLEFSDIMSVAFYVSQVGRPTGVSAISFLCSASRDLSQLGPRVGGFMLSAILALMANLDRKSESYADEIVRFVFQMNNIQYILKAIYRTNIRAYIDSYDNNGIAGITSALEERRGYYSRWCARYIVIPNENQLSRVGASSRALDSKERAALKSCWHDLNVGLNNLARQHAVISIPDRDLRDKLRRQLIADLVPPYRLFWEKSTDPFIFSCHMDIFETYKDDLPFVRISAPMVRYSKLPFRLLVREYGTDLAYSPMILVESFLRSSKARDLEFTTCVADRPLIVQLASKDPCEFTLATELLAPYCEGIDLNCGCPQRWALQSGLGSALLRKPELVADLVSAARKVVPRWRTDSHIPNHLSSAEDEKLDSNVGVQRCSGPFSITTKLRVASPGVRASGDDSAATQISATIELIRRLAMMGVDWVTLHSRTPQQSNSDPACWDIVKEVVGARIRNSATGSLLPVVLNGDVQSLEDARRAHLTTGCHGVMVARALLSDPTLFSARSPSISCASDLRNLVNRWFELSLRYPSGTCFRYFHQQTYWMMEHYLDRSRRLTLHSAGSFAGLKDWFDDYWTSVGLPVSPSLKCIISSRQKIQHTVI</sequence>
<proteinExistence type="inferred from homology"/>
<dbReference type="PROSITE" id="PS01136">
    <property type="entry name" value="UPF0034"/>
    <property type="match status" value="1"/>
</dbReference>
<evidence type="ECO:0000313" key="10">
    <source>
        <dbReference type="EMBL" id="CAL5139899.1"/>
    </source>
</evidence>
<dbReference type="AlphaFoldDB" id="A0AAV2TSG1"/>
<dbReference type="Pfam" id="PF20669">
    <property type="entry name" value="Exo70_N"/>
    <property type="match status" value="1"/>
</dbReference>
<gene>
    <name evidence="10" type="ORF">CDAUBV1_LOCUS15090</name>
</gene>
<evidence type="ECO:0000256" key="2">
    <source>
        <dbReference type="ARBA" id="ARBA00006756"/>
    </source>
</evidence>
<dbReference type="Pfam" id="PF01207">
    <property type="entry name" value="Dus"/>
    <property type="match status" value="2"/>
</dbReference>
<dbReference type="InterPro" id="IPR035587">
    <property type="entry name" value="DUS-like_FMN-bd"/>
</dbReference>
<keyword evidence="7" id="KW-0560">Oxidoreductase</keyword>
<dbReference type="InterPro" id="IPR016159">
    <property type="entry name" value="Cullin_repeat-like_dom_sf"/>
</dbReference>
<organism evidence="10 11">
    <name type="scientific">Calicophoron daubneyi</name>
    <name type="common">Rumen fluke</name>
    <name type="synonym">Paramphistomum daubneyi</name>
    <dbReference type="NCBI Taxonomy" id="300641"/>
    <lineage>
        <taxon>Eukaryota</taxon>
        <taxon>Metazoa</taxon>
        <taxon>Spiralia</taxon>
        <taxon>Lophotrochozoa</taxon>
        <taxon>Platyhelminthes</taxon>
        <taxon>Trematoda</taxon>
        <taxon>Digenea</taxon>
        <taxon>Plagiorchiida</taxon>
        <taxon>Pronocephalata</taxon>
        <taxon>Paramphistomoidea</taxon>
        <taxon>Paramphistomidae</taxon>
        <taxon>Calicophoron</taxon>
    </lineage>
</organism>
<feature type="domain" description="Exocyst complex subunit Exo70 C-terminal" evidence="9">
    <location>
        <begin position="301"/>
        <end position="653"/>
    </location>
</feature>
<accession>A0AAV2TSG1</accession>
<comment type="caution">
    <text evidence="10">The sequence shown here is derived from an EMBL/GenBank/DDBJ whole genome shotgun (WGS) entry which is preliminary data.</text>
</comment>
<evidence type="ECO:0000256" key="5">
    <source>
        <dbReference type="ARBA" id="ARBA00022643"/>
    </source>
</evidence>
<dbReference type="Proteomes" id="UP001497525">
    <property type="component" value="Unassembled WGS sequence"/>
</dbReference>
<feature type="domain" description="DUS-like FMN-binding" evidence="8">
    <location>
        <begin position="856"/>
        <end position="950"/>
    </location>
</feature>
<evidence type="ECO:0008006" key="12">
    <source>
        <dbReference type="Google" id="ProtNLM"/>
    </source>
</evidence>
<dbReference type="GO" id="GO:0005546">
    <property type="term" value="F:phosphatidylinositol-4,5-bisphosphate binding"/>
    <property type="evidence" value="ECO:0007669"/>
    <property type="project" value="InterPro"/>
</dbReference>
<dbReference type="GO" id="GO:0017150">
    <property type="term" value="F:tRNA dihydrouridine synthase activity"/>
    <property type="evidence" value="ECO:0007669"/>
    <property type="project" value="InterPro"/>
</dbReference>
<name>A0AAV2TSG1_CALDB</name>
<evidence type="ECO:0000256" key="1">
    <source>
        <dbReference type="ARBA" id="ARBA00001917"/>
    </source>
</evidence>
<evidence type="ECO:0000259" key="9">
    <source>
        <dbReference type="Pfam" id="PF03081"/>
    </source>
</evidence>
<dbReference type="GO" id="GO:0006887">
    <property type="term" value="P:exocytosis"/>
    <property type="evidence" value="ECO:0007669"/>
    <property type="project" value="InterPro"/>
</dbReference>
<keyword evidence="4" id="KW-0285">Flavoprotein</keyword>
<comment type="cofactor">
    <cofactor evidence="1">
        <name>FMN</name>
        <dbReference type="ChEBI" id="CHEBI:58210"/>
    </cofactor>
</comment>
<evidence type="ECO:0000256" key="3">
    <source>
        <dbReference type="ARBA" id="ARBA00022448"/>
    </source>
</evidence>
<evidence type="ECO:0000259" key="8">
    <source>
        <dbReference type="Pfam" id="PF01207"/>
    </source>
</evidence>
<dbReference type="Gene3D" id="1.20.1280.170">
    <property type="entry name" value="Exocyst complex component Exo70"/>
    <property type="match status" value="1"/>
</dbReference>
<dbReference type="EMBL" id="CAXLJL010000678">
    <property type="protein sequence ID" value="CAL5139899.1"/>
    <property type="molecule type" value="Genomic_DNA"/>
</dbReference>
<dbReference type="CDD" id="cd02801">
    <property type="entry name" value="DUS_like_FMN"/>
    <property type="match status" value="1"/>
</dbReference>
<keyword evidence="5" id="KW-0288">FMN</keyword>
<keyword evidence="3" id="KW-0813">Transport</keyword>
<evidence type="ECO:0000313" key="11">
    <source>
        <dbReference type="Proteomes" id="UP001497525"/>
    </source>
</evidence>
<evidence type="ECO:0000256" key="7">
    <source>
        <dbReference type="ARBA" id="ARBA00023002"/>
    </source>
</evidence>
<dbReference type="PANTHER" id="PTHR11082:SF31">
    <property type="entry name" value="TRNA-DIHYDROURIDINE(20A_20B) SYNTHASE [NAD(P)+]-LIKE"/>
    <property type="match status" value="1"/>
</dbReference>
<feature type="domain" description="DUS-like FMN-binding" evidence="8">
    <location>
        <begin position="679"/>
        <end position="796"/>
    </location>
</feature>
<dbReference type="InterPro" id="IPR013785">
    <property type="entry name" value="Aldolase_TIM"/>
</dbReference>
<comment type="similarity">
    <text evidence="2">Belongs to the EXO70 family.</text>
</comment>
<dbReference type="SUPFAM" id="SSF74788">
    <property type="entry name" value="Cullin repeat-like"/>
    <property type="match status" value="1"/>
</dbReference>
<dbReference type="Pfam" id="PF03081">
    <property type="entry name" value="Exo70_C"/>
    <property type="match status" value="1"/>
</dbReference>
<dbReference type="GO" id="GO:0050660">
    <property type="term" value="F:flavin adenine dinucleotide binding"/>
    <property type="evidence" value="ECO:0007669"/>
    <property type="project" value="InterPro"/>
</dbReference>
<keyword evidence="6" id="KW-0819">tRNA processing</keyword>